<feature type="domain" description="Peptidase S9 prolyl oligopeptidase catalytic" evidence="5">
    <location>
        <begin position="548"/>
        <end position="749"/>
    </location>
</feature>
<dbReference type="FunCoup" id="A0A7R8YXI5">
    <property type="interactions" value="92"/>
</dbReference>
<dbReference type="Pfam" id="PF00326">
    <property type="entry name" value="Peptidase_S9"/>
    <property type="match status" value="1"/>
</dbReference>
<dbReference type="Gene3D" id="3.40.50.1820">
    <property type="entry name" value="alpha/beta hydrolase"/>
    <property type="match status" value="1"/>
</dbReference>
<dbReference type="InterPro" id="IPR050278">
    <property type="entry name" value="Serine_Prot_S9B/DPPIV"/>
</dbReference>
<protein>
    <recommendedName>
        <fullName evidence="3">Venom dipeptidyl peptidase 4</fullName>
    </recommendedName>
</protein>
<dbReference type="Gene3D" id="2.140.10.30">
    <property type="entry name" value="Dipeptidylpeptidase IV, N-terminal domain"/>
    <property type="match status" value="1"/>
</dbReference>
<dbReference type="FunFam" id="3.40.50.1820:FF:000003">
    <property type="entry name" value="Dipeptidyl peptidase 4"/>
    <property type="match status" value="1"/>
</dbReference>
<dbReference type="OrthoDB" id="16520at2759"/>
<dbReference type="GO" id="GO:0008236">
    <property type="term" value="F:serine-type peptidase activity"/>
    <property type="evidence" value="ECO:0007669"/>
    <property type="project" value="InterPro"/>
</dbReference>
<dbReference type="SUPFAM" id="SSF82171">
    <property type="entry name" value="DPP6 N-terminal domain-like"/>
    <property type="match status" value="1"/>
</dbReference>
<dbReference type="Proteomes" id="UP000594454">
    <property type="component" value="Chromosome 3"/>
</dbReference>
<comment type="similarity">
    <text evidence="1">Belongs to the peptidase S9B family. DPPIV subfamily.</text>
</comment>
<evidence type="ECO:0000259" key="5">
    <source>
        <dbReference type="Pfam" id="PF00326"/>
    </source>
</evidence>
<dbReference type="PANTHER" id="PTHR11731:SF154">
    <property type="entry name" value="VENOM DIPEPTIDYL PEPTIDASE 4-LIKE PROTEIN"/>
    <property type="match status" value="1"/>
</dbReference>
<feature type="chain" id="PRO_5030705699" description="Venom dipeptidyl peptidase 4" evidence="4">
    <location>
        <begin position="23"/>
        <end position="755"/>
    </location>
</feature>
<dbReference type="InParanoid" id="A0A7R8YXI5"/>
<gene>
    <name evidence="7" type="ORF">HERILL_LOCUS8634</name>
</gene>
<evidence type="ECO:0000256" key="4">
    <source>
        <dbReference type="SAM" id="SignalP"/>
    </source>
</evidence>
<dbReference type="AlphaFoldDB" id="A0A7R8YXI5"/>
<dbReference type="OMA" id="YDVYDIA"/>
<dbReference type="InterPro" id="IPR002469">
    <property type="entry name" value="Peptidase_S9B_N"/>
</dbReference>
<dbReference type="PANTHER" id="PTHR11731">
    <property type="entry name" value="PROTEASE FAMILY S9B,C DIPEPTIDYL-PEPTIDASE IV-RELATED"/>
    <property type="match status" value="1"/>
</dbReference>
<proteinExistence type="inferred from homology"/>
<dbReference type="GO" id="GO:0005886">
    <property type="term" value="C:plasma membrane"/>
    <property type="evidence" value="ECO:0007669"/>
    <property type="project" value="TreeGrafter"/>
</dbReference>
<keyword evidence="2" id="KW-0325">Glycoprotein</keyword>
<evidence type="ECO:0000256" key="3">
    <source>
        <dbReference type="ARBA" id="ARBA00072929"/>
    </source>
</evidence>
<sequence length="755" mass="85544">MKRAVWAVLIVAWCNLAHSVAGIPFITPGKKQSASTLKPFSLDDFLNKTITFRGFSGSWISDNEILLQSAGDLVILNVDTHAETKFLTADVLKNWNGSIPTLASNRKKVLFRYDSHSVFRHSTTARCDVYDLETKKTTQLQSNERLQLCVWSPTGEEVAYVYKNNIYYWDGANTHQLTDTGKEDVEYVGIPDWVYEEEVLQEDGALWFSPDGKKMAIGEFDDSQVSTFNIAFYSNPSSKTEMFIYPEELHLKYPKPGTSNPGVSLKVKELATANNKNWTKLPAPSSIVSEDHILQSVSWIDNDNVLAVWLNRRQNVTSIQKCSIAGTCEQVTKMEEPKGWIMISKPRCYSSSNSCFFTYWIDNWIQIWQLDLTTGKNLRSSLGQFTVISIYGYKESTGDIFYLGTAPDHPEQRHVYRNSECLSCSLKDPDGVACTYAAASFSKDFSYYTITCSGPTPTYVRVYNSAGQKILDWEENTASRQKLEQYQKPHSQFLQIPVSGGYKAMVKLLLPAEINFDSPDPAKKYPMIVYVYGGPNSVRVTDAFSIGFEKYLTTSRKIIYAQIDGRGSGYKGKDMLFEINNRLGTVEIDDQIDVTKALASKYSFIDPERIGIWGWSYGGYATAMALSRDKDHVFQCGISVAPVTSWIYYDTIYTERYMGLPTEEDNEENYIASDVTQEIDQFKNHDFMLIHGTGDDNVHYQQSLALAKALQLAGILFEQVSYPDEDHSLGNVQRHLYHTMDQFWGNCLSIEESEE</sequence>
<reference evidence="7 8" key="1">
    <citation type="submission" date="2020-11" db="EMBL/GenBank/DDBJ databases">
        <authorList>
            <person name="Wallbank WR R."/>
            <person name="Pardo Diaz C."/>
            <person name="Kozak K."/>
            <person name="Martin S."/>
            <person name="Jiggins C."/>
            <person name="Moest M."/>
            <person name="Warren A I."/>
            <person name="Generalovic N T."/>
            <person name="Byers J.R.P. K."/>
            <person name="Montejo-Kovacevich G."/>
            <person name="Yen C E."/>
        </authorList>
    </citation>
    <scope>NUCLEOTIDE SEQUENCE [LARGE SCALE GENOMIC DNA]</scope>
</reference>
<keyword evidence="4" id="KW-0732">Signal</keyword>
<feature type="domain" description="Dipeptidylpeptidase IV N-terminal" evidence="6">
    <location>
        <begin position="104"/>
        <end position="456"/>
    </location>
</feature>
<evidence type="ECO:0000259" key="6">
    <source>
        <dbReference type="Pfam" id="PF00930"/>
    </source>
</evidence>
<dbReference type="SUPFAM" id="SSF53474">
    <property type="entry name" value="alpha/beta-Hydrolases"/>
    <property type="match status" value="1"/>
</dbReference>
<dbReference type="InterPro" id="IPR001375">
    <property type="entry name" value="Peptidase_S9_cat"/>
</dbReference>
<name>A0A7R8YXI5_HERIL</name>
<feature type="signal peptide" evidence="4">
    <location>
        <begin position="1"/>
        <end position="22"/>
    </location>
</feature>
<organism evidence="7 8">
    <name type="scientific">Hermetia illucens</name>
    <name type="common">Black soldier fly</name>
    <dbReference type="NCBI Taxonomy" id="343691"/>
    <lineage>
        <taxon>Eukaryota</taxon>
        <taxon>Metazoa</taxon>
        <taxon>Ecdysozoa</taxon>
        <taxon>Arthropoda</taxon>
        <taxon>Hexapoda</taxon>
        <taxon>Insecta</taxon>
        <taxon>Pterygota</taxon>
        <taxon>Neoptera</taxon>
        <taxon>Endopterygota</taxon>
        <taxon>Diptera</taxon>
        <taxon>Brachycera</taxon>
        <taxon>Stratiomyomorpha</taxon>
        <taxon>Stratiomyidae</taxon>
        <taxon>Hermetiinae</taxon>
        <taxon>Hermetia</taxon>
    </lineage>
</organism>
<evidence type="ECO:0000313" key="8">
    <source>
        <dbReference type="Proteomes" id="UP000594454"/>
    </source>
</evidence>
<dbReference type="InterPro" id="IPR029058">
    <property type="entry name" value="AB_hydrolase_fold"/>
</dbReference>
<evidence type="ECO:0000256" key="1">
    <source>
        <dbReference type="ARBA" id="ARBA00010036"/>
    </source>
</evidence>
<dbReference type="GO" id="GO:0008239">
    <property type="term" value="F:dipeptidyl-peptidase activity"/>
    <property type="evidence" value="ECO:0007669"/>
    <property type="project" value="TreeGrafter"/>
</dbReference>
<dbReference type="EMBL" id="LR899011">
    <property type="protein sequence ID" value="CAD7085815.1"/>
    <property type="molecule type" value="Genomic_DNA"/>
</dbReference>
<accession>A0A7R8YXI5</accession>
<keyword evidence="8" id="KW-1185">Reference proteome</keyword>
<evidence type="ECO:0000313" key="7">
    <source>
        <dbReference type="EMBL" id="CAD7085815.1"/>
    </source>
</evidence>
<dbReference type="GO" id="GO:0006508">
    <property type="term" value="P:proteolysis"/>
    <property type="evidence" value="ECO:0007669"/>
    <property type="project" value="InterPro"/>
</dbReference>
<evidence type="ECO:0000256" key="2">
    <source>
        <dbReference type="ARBA" id="ARBA00023180"/>
    </source>
</evidence>
<dbReference type="Pfam" id="PF00930">
    <property type="entry name" value="DPPIV_N"/>
    <property type="match status" value="1"/>
</dbReference>